<dbReference type="GO" id="GO:0045004">
    <property type="term" value="P:DNA replication proofreading"/>
    <property type="evidence" value="ECO:0007669"/>
    <property type="project" value="TreeGrafter"/>
</dbReference>
<dbReference type="Pfam" id="PF00929">
    <property type="entry name" value="RNase_T"/>
    <property type="match status" value="1"/>
</dbReference>
<dbReference type="NCBIfam" id="TIGR00573">
    <property type="entry name" value="dnaq"/>
    <property type="match status" value="1"/>
</dbReference>
<dbReference type="GO" id="GO:0003887">
    <property type="term" value="F:DNA-directed DNA polymerase activity"/>
    <property type="evidence" value="ECO:0007669"/>
    <property type="project" value="InterPro"/>
</dbReference>
<organism evidence="3">
    <name type="scientific">Peptoniphilus harei</name>
    <dbReference type="NCBI Taxonomy" id="54005"/>
    <lineage>
        <taxon>Bacteria</taxon>
        <taxon>Bacillati</taxon>
        <taxon>Bacillota</taxon>
        <taxon>Tissierellia</taxon>
        <taxon>Tissierellales</taxon>
        <taxon>Peptoniphilaceae</taxon>
        <taxon>Peptoniphilus</taxon>
    </lineage>
</organism>
<dbReference type="EMBL" id="LRQE01000039">
    <property type="protein sequence ID" value="KXA28921.1"/>
    <property type="molecule type" value="Genomic_DNA"/>
</dbReference>
<evidence type="ECO:0000313" key="4">
    <source>
        <dbReference type="Proteomes" id="UP000070174"/>
    </source>
</evidence>
<dbReference type="PANTHER" id="PTHR30231">
    <property type="entry name" value="DNA POLYMERASE III SUBUNIT EPSILON"/>
    <property type="match status" value="1"/>
</dbReference>
<dbReference type="PATRIC" id="fig|54005.3.peg.1516"/>
<dbReference type="Proteomes" id="UP000070174">
    <property type="component" value="Unassembled WGS sequence"/>
</dbReference>
<evidence type="ECO:0000313" key="3">
    <source>
        <dbReference type="EMBL" id="KXA28921.1"/>
    </source>
</evidence>
<dbReference type="Gene3D" id="3.30.420.10">
    <property type="entry name" value="Ribonuclease H-like superfamily/Ribonuclease H"/>
    <property type="match status" value="1"/>
</dbReference>
<dbReference type="InterPro" id="IPR006054">
    <property type="entry name" value="DnaQ"/>
</dbReference>
<dbReference type="InterPro" id="IPR001357">
    <property type="entry name" value="BRCT_dom"/>
</dbReference>
<dbReference type="PROSITE" id="PS50172">
    <property type="entry name" value="BRCT"/>
    <property type="match status" value="1"/>
</dbReference>
<dbReference type="CDD" id="cd06127">
    <property type="entry name" value="DEDDh"/>
    <property type="match status" value="1"/>
</dbReference>
<accession>A0A133PK40</accession>
<dbReference type="GO" id="GO:0003677">
    <property type="term" value="F:DNA binding"/>
    <property type="evidence" value="ECO:0007669"/>
    <property type="project" value="InterPro"/>
</dbReference>
<dbReference type="Pfam" id="PF00533">
    <property type="entry name" value="BRCT"/>
    <property type="match status" value="1"/>
</dbReference>
<evidence type="ECO:0000256" key="1">
    <source>
        <dbReference type="ARBA" id="ARBA00022839"/>
    </source>
</evidence>
<dbReference type="SUPFAM" id="SSF52113">
    <property type="entry name" value="BRCT domain"/>
    <property type="match status" value="1"/>
</dbReference>
<keyword evidence="1" id="KW-0269">Exonuclease</keyword>
<dbReference type="InterPro" id="IPR012337">
    <property type="entry name" value="RNaseH-like_sf"/>
</dbReference>
<gene>
    <name evidence="3" type="ORF">HMPREF3229_01553</name>
</gene>
<proteinExistence type="predicted"/>
<dbReference type="Gene3D" id="3.40.50.10190">
    <property type="entry name" value="BRCT domain"/>
    <property type="match status" value="1"/>
</dbReference>
<dbReference type="AlphaFoldDB" id="A0A133PK40"/>
<dbReference type="SMART" id="SM00479">
    <property type="entry name" value="EXOIII"/>
    <property type="match status" value="1"/>
</dbReference>
<dbReference type="InterPro" id="IPR036420">
    <property type="entry name" value="BRCT_dom_sf"/>
</dbReference>
<dbReference type="GO" id="GO:0005829">
    <property type="term" value="C:cytosol"/>
    <property type="evidence" value="ECO:0007669"/>
    <property type="project" value="TreeGrafter"/>
</dbReference>
<dbReference type="InterPro" id="IPR036397">
    <property type="entry name" value="RNaseH_sf"/>
</dbReference>
<feature type="domain" description="BRCT" evidence="2">
    <location>
        <begin position="234"/>
        <end position="327"/>
    </location>
</feature>
<dbReference type="RefSeq" id="WP_060800545.1">
    <property type="nucleotide sequence ID" value="NZ_KQ957105.1"/>
</dbReference>
<keyword evidence="1" id="KW-0378">Hydrolase</keyword>
<dbReference type="GO" id="GO:0008408">
    <property type="term" value="F:3'-5' exonuclease activity"/>
    <property type="evidence" value="ECO:0007669"/>
    <property type="project" value="TreeGrafter"/>
</dbReference>
<dbReference type="FunFam" id="3.30.420.10:FF:000045">
    <property type="entry name" value="3'-5' exonuclease DinG"/>
    <property type="match status" value="1"/>
</dbReference>
<reference evidence="3 4" key="1">
    <citation type="submission" date="2016-01" db="EMBL/GenBank/DDBJ databases">
        <authorList>
            <person name="Oliw E.H."/>
        </authorList>
    </citation>
    <scope>NUCLEOTIDE SEQUENCE [LARGE SCALE GENOMIC DNA]</scope>
    <source>
        <strain evidence="3 4">CMW7756A</strain>
    </source>
</reference>
<evidence type="ECO:0000259" key="2">
    <source>
        <dbReference type="PROSITE" id="PS50172"/>
    </source>
</evidence>
<comment type="caution">
    <text evidence="3">The sequence shown here is derived from an EMBL/GenBank/DDBJ whole genome shotgun (WGS) entry which is preliminary data.</text>
</comment>
<keyword evidence="1" id="KW-0540">Nuclease</keyword>
<dbReference type="CDD" id="cd17748">
    <property type="entry name" value="BRCT_DNA_ligase_like"/>
    <property type="match status" value="1"/>
</dbReference>
<dbReference type="SMART" id="SM00292">
    <property type="entry name" value="BRCT"/>
    <property type="match status" value="1"/>
</dbReference>
<protein>
    <submittedName>
        <fullName evidence="3">BRCA1 protein</fullName>
    </submittedName>
</protein>
<dbReference type="SUPFAM" id="SSF53098">
    <property type="entry name" value="Ribonuclease H-like"/>
    <property type="match status" value="1"/>
</dbReference>
<sequence>MEEFFRIENGRRISNPRNKGKSLNEFPTDFCVLDLETTGLDPSFDEIIEVGIIKVRNNEIVDTYNSLIQPKLYRYLDDEGNEIEFYIDDFIVELTGITNEMLKDAPLLKNVFKDIENFIGDDIIVGHNINFDINFLYDFARENGFKEVNNDYWDSMKLARRILRDLKHHRLKDLAEFFDLNYEGHRSLNDCETTLNIMKLLKTYANNNNIDYLTLPHSYNADMKNIKCTVENIDINNYFYGKHICFTGKLEKFERKDAAQICVNLGAICDNSVTKKTNVLVLGNFDYNATVKDKSSKLKKAEKLILEGQDLLIMNESLFLDTINSQN</sequence>
<name>A0A133PK40_9FIRM</name>
<dbReference type="PANTHER" id="PTHR30231:SF41">
    <property type="entry name" value="DNA POLYMERASE III SUBUNIT EPSILON"/>
    <property type="match status" value="1"/>
</dbReference>
<dbReference type="InterPro" id="IPR013520">
    <property type="entry name" value="Ribonucl_H"/>
</dbReference>